<dbReference type="STRING" id="307507.A0A2V0PF70"/>
<accession>A0A2V0PF70</accession>
<proteinExistence type="predicted"/>
<dbReference type="Proteomes" id="UP000247498">
    <property type="component" value="Unassembled WGS sequence"/>
</dbReference>
<comment type="caution">
    <text evidence="1">The sequence shown here is derived from an EMBL/GenBank/DDBJ whole genome shotgun (WGS) entry which is preliminary data.</text>
</comment>
<protein>
    <submittedName>
        <fullName evidence="1">Uncharacterized protein</fullName>
    </submittedName>
</protein>
<evidence type="ECO:0000313" key="2">
    <source>
        <dbReference type="Proteomes" id="UP000247498"/>
    </source>
</evidence>
<reference evidence="1 2" key="1">
    <citation type="journal article" date="2018" name="Sci. Rep.">
        <title>Raphidocelis subcapitata (=Pseudokirchneriella subcapitata) provides an insight into genome evolution and environmental adaptations in the Sphaeropleales.</title>
        <authorList>
            <person name="Suzuki S."/>
            <person name="Yamaguchi H."/>
            <person name="Nakajima N."/>
            <person name="Kawachi M."/>
        </authorList>
    </citation>
    <scope>NUCLEOTIDE SEQUENCE [LARGE SCALE GENOMIC DNA]</scope>
    <source>
        <strain evidence="1 2">NIES-35</strain>
    </source>
</reference>
<dbReference type="AlphaFoldDB" id="A0A2V0PF70"/>
<keyword evidence="2" id="KW-1185">Reference proteome</keyword>
<name>A0A2V0PF70_9CHLO</name>
<dbReference type="InParanoid" id="A0A2V0PF70"/>
<organism evidence="1 2">
    <name type="scientific">Raphidocelis subcapitata</name>
    <dbReference type="NCBI Taxonomy" id="307507"/>
    <lineage>
        <taxon>Eukaryota</taxon>
        <taxon>Viridiplantae</taxon>
        <taxon>Chlorophyta</taxon>
        <taxon>core chlorophytes</taxon>
        <taxon>Chlorophyceae</taxon>
        <taxon>CS clade</taxon>
        <taxon>Sphaeropleales</taxon>
        <taxon>Selenastraceae</taxon>
        <taxon>Raphidocelis</taxon>
    </lineage>
</organism>
<evidence type="ECO:0000313" key="1">
    <source>
        <dbReference type="EMBL" id="GBF98476.1"/>
    </source>
</evidence>
<gene>
    <name evidence="1" type="ORF">Rsub_11686</name>
</gene>
<dbReference type="EMBL" id="BDRX01000126">
    <property type="protein sequence ID" value="GBF98476.1"/>
    <property type="molecule type" value="Genomic_DNA"/>
</dbReference>
<dbReference type="OrthoDB" id="448893at2759"/>
<sequence length="294" mass="32461">MPHRPASTAIAWRAPYNWESYAARGALLTLSSVYRCTFALCLKRVSNLDRTETKRYLEALYVLTLRPLIKKVPLQADAEEGGAVDLTSPQPKRLSCRRGRRHELRLLAASAAVISQPLTVRQEHSRLYQAQQHAEAAEAEGVTEGAWLAMRKPLPAASVRDPFLHVEYAREAIDPYQHETKGEGKLTILDKDDCEVREPVIISAPGGPRTAPWSVRLEAGQATPYHLLRNPRFNSHDLWACTIKSKDGSGAPVHASGLGVTKTMAAQVAAFRLLRAVEPAEVFARSAASAWRPC</sequence>
<dbReference type="Gene3D" id="3.40.50.2000">
    <property type="entry name" value="Glycogen Phosphorylase B"/>
    <property type="match status" value="1"/>
</dbReference>